<accession>A0A484H5L9</accession>
<proteinExistence type="predicted"/>
<organism evidence="1">
    <name type="scientific">invertebrate metagenome</name>
    <dbReference type="NCBI Taxonomy" id="1711999"/>
    <lineage>
        <taxon>unclassified sequences</taxon>
        <taxon>metagenomes</taxon>
        <taxon>organismal metagenomes</taxon>
    </lineage>
</organism>
<dbReference type="AlphaFoldDB" id="A0A484H5L9"/>
<dbReference type="EMBL" id="LR026963">
    <property type="protein sequence ID" value="VBB69337.1"/>
    <property type="molecule type" value="Genomic_DNA"/>
</dbReference>
<gene>
    <name evidence="1" type="ORF">RIEGSTA812A_PEG_810</name>
</gene>
<protein>
    <submittedName>
        <fullName evidence="1">Uncharacterized protein</fullName>
    </submittedName>
</protein>
<sequence>MYNPAAYQCVTLSATVPKRIKIMDSILENGSLRWIPLFPSETQITK</sequence>
<evidence type="ECO:0000313" key="1">
    <source>
        <dbReference type="EMBL" id="VBB69337.1"/>
    </source>
</evidence>
<reference evidence="1" key="1">
    <citation type="submission" date="2018-10" db="EMBL/GenBank/DDBJ databases">
        <authorList>
            <person name="Gruber-Vodicka H."/>
            <person name="Jaeckle O."/>
        </authorList>
    </citation>
    <scope>NUCLEOTIDE SEQUENCE</scope>
</reference>
<name>A0A484H5L9_9ZZZZ</name>